<keyword evidence="3" id="KW-1185">Reference proteome</keyword>
<comment type="caution">
    <text evidence="2">The sequence shown here is derived from an EMBL/GenBank/DDBJ whole genome shotgun (WGS) entry which is preliminary data.</text>
</comment>
<dbReference type="Gene3D" id="3.30.450.40">
    <property type="match status" value="1"/>
</dbReference>
<protein>
    <recommendedName>
        <fullName evidence="4">GAF domain-containing protein</fullName>
    </recommendedName>
</protein>
<dbReference type="AlphaFoldDB" id="H0QIH5"/>
<evidence type="ECO:0000256" key="1">
    <source>
        <dbReference type="SAM" id="MobiDB-lite"/>
    </source>
</evidence>
<feature type="compositionally biased region" description="Basic residues" evidence="1">
    <location>
        <begin position="177"/>
        <end position="189"/>
    </location>
</feature>
<name>H0QIH5_ARTG1</name>
<organism evidence="2 3">
    <name type="scientific">Arthrobacter globiformis (strain ATCC 8010 / DSM 20124 / JCM 1332 / NBRC 12137 / NCIMB 8907 / NRRL B-2979 / 168)</name>
    <dbReference type="NCBI Taxonomy" id="1077972"/>
    <lineage>
        <taxon>Bacteria</taxon>
        <taxon>Bacillati</taxon>
        <taxon>Actinomycetota</taxon>
        <taxon>Actinomycetes</taxon>
        <taxon>Micrococcales</taxon>
        <taxon>Micrococcaceae</taxon>
        <taxon>Arthrobacter</taxon>
    </lineage>
</organism>
<accession>H0QIH5</accession>
<feature type="region of interest" description="Disordered" evidence="1">
    <location>
        <begin position="173"/>
        <end position="196"/>
    </location>
</feature>
<sequence>MSGAPGIQNVADFLNDLVHIGWFSDVTRAAGVILTLVGASWLVSANYKEKDEIEVLRKAVGDAESEGLSHAAAEFRHAVRSIVAGNESGWTPENVQRFQPEALKFGKSLFDYLGVPEVRVCLYEPSAGEEEPEETGGANITALTYVWATPVSGRHDPSHSILRSKETAHMFQALNSKKPHHNRKRKRGRTSADESKRWRSSICMGVRAGNEPFALLTVDSTAERAFNDAAEGVLTLLGDLLAFAEVEKDRAREAQIAQRASTTAVEFATGR</sequence>
<evidence type="ECO:0000313" key="2">
    <source>
        <dbReference type="EMBL" id="GAB12626.1"/>
    </source>
</evidence>
<evidence type="ECO:0008006" key="4">
    <source>
        <dbReference type="Google" id="ProtNLM"/>
    </source>
</evidence>
<reference evidence="2 3" key="1">
    <citation type="submission" date="2011-12" db="EMBL/GenBank/DDBJ databases">
        <title>Whole genome shotgun sequence of Arthrobacter globiformis NBRC 12137.</title>
        <authorList>
            <person name="Miyazawa S."/>
            <person name="Hosoyama A."/>
            <person name="Tsuchikane K."/>
            <person name="Katsumata H."/>
            <person name="Yamazaki S."/>
            <person name="Fujita N."/>
        </authorList>
    </citation>
    <scope>NUCLEOTIDE SEQUENCE [LARGE SCALE GENOMIC DNA]</scope>
    <source>
        <strain evidence="2 3">NBRC 12137</strain>
    </source>
</reference>
<evidence type="ECO:0000313" key="3">
    <source>
        <dbReference type="Proteomes" id="UP000003828"/>
    </source>
</evidence>
<proteinExistence type="predicted"/>
<gene>
    <name evidence="2" type="ORF">ARGLB_022_00010</name>
</gene>
<dbReference type="SUPFAM" id="SSF55781">
    <property type="entry name" value="GAF domain-like"/>
    <property type="match status" value="1"/>
</dbReference>
<dbReference type="Proteomes" id="UP000003828">
    <property type="component" value="Unassembled WGS sequence"/>
</dbReference>
<dbReference type="InterPro" id="IPR029016">
    <property type="entry name" value="GAF-like_dom_sf"/>
</dbReference>
<dbReference type="EMBL" id="BAEG01000022">
    <property type="protein sequence ID" value="GAB12626.1"/>
    <property type="molecule type" value="Genomic_DNA"/>
</dbReference>